<feature type="non-terminal residue" evidence="2">
    <location>
        <position position="80"/>
    </location>
</feature>
<evidence type="ECO:0000313" key="3">
    <source>
        <dbReference type="Proteomes" id="UP000649617"/>
    </source>
</evidence>
<proteinExistence type="predicted"/>
<dbReference type="AlphaFoldDB" id="A0A812US29"/>
<sequence length="80" mass="8563">MLPLSTLGATRRRCGPVSTGQDVTPVASASPSAPFQAARSSWNARSQRSPRTTSSAACISRCSFQSTRSLAKMRSTSWRT</sequence>
<evidence type="ECO:0000256" key="1">
    <source>
        <dbReference type="SAM" id="MobiDB-lite"/>
    </source>
</evidence>
<protein>
    <submittedName>
        <fullName evidence="2">Uncharacterized protein</fullName>
    </submittedName>
</protein>
<feature type="compositionally biased region" description="Polar residues" evidence="1">
    <location>
        <begin position="42"/>
        <end position="55"/>
    </location>
</feature>
<feature type="compositionally biased region" description="Low complexity" evidence="1">
    <location>
        <begin position="25"/>
        <end position="41"/>
    </location>
</feature>
<dbReference type="Proteomes" id="UP000649617">
    <property type="component" value="Unassembled WGS sequence"/>
</dbReference>
<dbReference type="EMBL" id="CAJNIZ010038224">
    <property type="protein sequence ID" value="CAE7576401.1"/>
    <property type="molecule type" value="Genomic_DNA"/>
</dbReference>
<keyword evidence="3" id="KW-1185">Reference proteome</keyword>
<organism evidence="2 3">
    <name type="scientific">Symbiodinium pilosum</name>
    <name type="common">Dinoflagellate</name>
    <dbReference type="NCBI Taxonomy" id="2952"/>
    <lineage>
        <taxon>Eukaryota</taxon>
        <taxon>Sar</taxon>
        <taxon>Alveolata</taxon>
        <taxon>Dinophyceae</taxon>
        <taxon>Suessiales</taxon>
        <taxon>Symbiodiniaceae</taxon>
        <taxon>Symbiodinium</taxon>
    </lineage>
</organism>
<feature type="region of interest" description="Disordered" evidence="1">
    <location>
        <begin position="1"/>
        <end position="55"/>
    </location>
</feature>
<name>A0A812US29_SYMPI</name>
<evidence type="ECO:0000313" key="2">
    <source>
        <dbReference type="EMBL" id="CAE7576401.1"/>
    </source>
</evidence>
<accession>A0A812US29</accession>
<comment type="caution">
    <text evidence="2">The sequence shown here is derived from an EMBL/GenBank/DDBJ whole genome shotgun (WGS) entry which is preliminary data.</text>
</comment>
<reference evidence="2" key="1">
    <citation type="submission" date="2021-02" db="EMBL/GenBank/DDBJ databases">
        <authorList>
            <person name="Dougan E. K."/>
            <person name="Rhodes N."/>
            <person name="Thang M."/>
            <person name="Chan C."/>
        </authorList>
    </citation>
    <scope>NUCLEOTIDE SEQUENCE</scope>
</reference>
<gene>
    <name evidence="2" type="ORF">SPIL2461_LOCUS15506</name>
</gene>